<dbReference type="RefSeq" id="WP_330506400.1">
    <property type="nucleotide sequence ID" value="NZ_JAZDUE010000016.1"/>
</dbReference>
<evidence type="ECO:0000313" key="2">
    <source>
        <dbReference type="Proteomes" id="UP001335729"/>
    </source>
</evidence>
<comment type="caution">
    <text evidence="1">The sequence shown here is derived from an EMBL/GenBank/DDBJ whole genome shotgun (WGS) entry which is preliminary data.</text>
</comment>
<reference evidence="1 2" key="1">
    <citation type="submission" date="2024-01" db="EMBL/GenBank/DDBJ databases">
        <title>Draft genome sequence of Gordonia sp. PKS22-38.</title>
        <authorList>
            <person name="Suphannarot A."/>
            <person name="Mingma R."/>
        </authorList>
    </citation>
    <scope>NUCLEOTIDE SEQUENCE [LARGE SCALE GENOMIC DNA]</scope>
    <source>
        <strain evidence="1 2">PKS22-38</strain>
    </source>
</reference>
<organism evidence="1 2">
    <name type="scientific">Gordonia prachuapensis</name>
    <dbReference type="NCBI Taxonomy" id="3115651"/>
    <lineage>
        <taxon>Bacteria</taxon>
        <taxon>Bacillati</taxon>
        <taxon>Actinomycetota</taxon>
        <taxon>Actinomycetes</taxon>
        <taxon>Mycobacteriales</taxon>
        <taxon>Gordoniaceae</taxon>
        <taxon>Gordonia</taxon>
    </lineage>
</organism>
<evidence type="ECO:0000313" key="1">
    <source>
        <dbReference type="EMBL" id="MEE4025059.1"/>
    </source>
</evidence>
<sequence>MSKLPDDIKDQALRYAYAVFDRRRWEQVPASQRGAVFDELVADAKFSEPLRPYLTAAQMRVWIKDSAAKEYPRALEGVGSASQYTTRRFPGPEAIVGATLGEDWAVIAESVEQKPMRCRAGGPTGDEALLAWGPYRILRDLYWAASGARLAGENRVGIVITRPTMACLSNDDWEHVQGLCGLIGAEPFSVMYAPRSLPATDP</sequence>
<gene>
    <name evidence="1" type="ORF">V1Y59_18385</name>
</gene>
<accession>A0ABU7MZ76</accession>
<proteinExistence type="predicted"/>
<dbReference type="Proteomes" id="UP001335729">
    <property type="component" value="Unassembled WGS sequence"/>
</dbReference>
<keyword evidence="2" id="KW-1185">Reference proteome</keyword>
<protein>
    <submittedName>
        <fullName evidence="1">Uncharacterized protein</fullName>
    </submittedName>
</protein>
<name>A0ABU7MZ76_9ACTN</name>
<dbReference type="EMBL" id="JAZDUE010000016">
    <property type="protein sequence ID" value="MEE4025059.1"/>
    <property type="molecule type" value="Genomic_DNA"/>
</dbReference>